<keyword evidence="4 6" id="KW-1133">Transmembrane helix</keyword>
<name>A0A8B8GQJ5_9HEMI</name>
<comment type="similarity">
    <text evidence="2">Belongs to the monovalent cation:proton antiporter 1 (CPA1) transporter (TC 2.A.36) family.</text>
</comment>
<dbReference type="Gene3D" id="1.20.1530.20">
    <property type="match status" value="1"/>
</dbReference>
<keyword evidence="3 6" id="KW-0812">Transmembrane</keyword>
<dbReference type="GeneID" id="112693622"/>
<evidence type="ECO:0000256" key="4">
    <source>
        <dbReference type="ARBA" id="ARBA00022989"/>
    </source>
</evidence>
<evidence type="ECO:0000313" key="9">
    <source>
        <dbReference type="RefSeq" id="XP_025424557.1"/>
    </source>
</evidence>
<dbReference type="PANTHER" id="PTHR31102">
    <property type="match status" value="1"/>
</dbReference>
<feature type="transmembrane region" description="Helical" evidence="6">
    <location>
        <begin position="135"/>
        <end position="158"/>
    </location>
</feature>
<feature type="domain" description="Cation/H+ exchanger transmembrane" evidence="7">
    <location>
        <begin position="60"/>
        <end position="443"/>
    </location>
</feature>
<feature type="transmembrane region" description="Helical" evidence="6">
    <location>
        <begin position="355"/>
        <end position="376"/>
    </location>
</feature>
<gene>
    <name evidence="9 10" type="primary">LOC112693622</name>
</gene>
<keyword evidence="8" id="KW-1185">Reference proteome</keyword>
<evidence type="ECO:0000259" key="7">
    <source>
        <dbReference type="Pfam" id="PF00999"/>
    </source>
</evidence>
<feature type="transmembrane region" description="Helical" evidence="6">
    <location>
        <begin position="388"/>
        <end position="408"/>
    </location>
</feature>
<feature type="transmembrane region" description="Helical" evidence="6">
    <location>
        <begin position="56"/>
        <end position="85"/>
    </location>
</feature>
<feature type="transmembrane region" description="Helical" evidence="6">
    <location>
        <begin position="199"/>
        <end position="227"/>
    </location>
</feature>
<proteinExistence type="inferred from homology"/>
<dbReference type="InterPro" id="IPR051843">
    <property type="entry name" value="CPA1_transporter"/>
</dbReference>
<dbReference type="RefSeq" id="XP_025424557.1">
    <property type="nucleotide sequence ID" value="XM_025568772.1"/>
</dbReference>
<evidence type="ECO:0000256" key="5">
    <source>
        <dbReference type="ARBA" id="ARBA00023136"/>
    </source>
</evidence>
<dbReference type="OrthoDB" id="423807at2759"/>
<feature type="transmembrane region" description="Helical" evidence="6">
    <location>
        <begin position="239"/>
        <end position="260"/>
    </location>
</feature>
<keyword evidence="5 6" id="KW-0472">Membrane</keyword>
<dbReference type="Proteomes" id="UP000694846">
    <property type="component" value="Unplaced"/>
</dbReference>
<evidence type="ECO:0000256" key="2">
    <source>
        <dbReference type="ARBA" id="ARBA00007367"/>
    </source>
</evidence>
<dbReference type="InterPro" id="IPR038770">
    <property type="entry name" value="Na+/solute_symporter_sf"/>
</dbReference>
<feature type="transmembrane region" description="Helical" evidence="6">
    <location>
        <begin position="164"/>
        <end position="187"/>
    </location>
</feature>
<dbReference type="AlphaFoldDB" id="A0A8B8GQJ5"/>
<dbReference type="GO" id="GO:0016020">
    <property type="term" value="C:membrane"/>
    <property type="evidence" value="ECO:0007669"/>
    <property type="project" value="UniProtKB-SubCell"/>
</dbReference>
<protein>
    <submittedName>
        <fullName evidence="9 10">Sodium/hydrogen exchanger 9B2-like</fullName>
    </submittedName>
</protein>
<organism evidence="8 9">
    <name type="scientific">Sipha flava</name>
    <name type="common">yellow sugarcane aphid</name>
    <dbReference type="NCBI Taxonomy" id="143950"/>
    <lineage>
        <taxon>Eukaryota</taxon>
        <taxon>Metazoa</taxon>
        <taxon>Ecdysozoa</taxon>
        <taxon>Arthropoda</taxon>
        <taxon>Hexapoda</taxon>
        <taxon>Insecta</taxon>
        <taxon>Pterygota</taxon>
        <taxon>Neoptera</taxon>
        <taxon>Paraneoptera</taxon>
        <taxon>Hemiptera</taxon>
        <taxon>Sternorrhyncha</taxon>
        <taxon>Aphidomorpha</taxon>
        <taxon>Aphidoidea</taxon>
        <taxon>Aphididae</taxon>
        <taxon>Sipha</taxon>
    </lineage>
</organism>
<reference evidence="9 10" key="1">
    <citation type="submission" date="2025-04" db="UniProtKB">
        <authorList>
            <consortium name="RefSeq"/>
        </authorList>
    </citation>
    <scope>IDENTIFICATION</scope>
    <source>
        <tissue evidence="9 10">Whole body</tissue>
    </source>
</reference>
<dbReference type="GO" id="GO:1902600">
    <property type="term" value="P:proton transmembrane transport"/>
    <property type="evidence" value="ECO:0007669"/>
    <property type="project" value="InterPro"/>
</dbReference>
<evidence type="ECO:0000256" key="3">
    <source>
        <dbReference type="ARBA" id="ARBA00022692"/>
    </source>
</evidence>
<dbReference type="RefSeq" id="XP_025424558.1">
    <property type="nucleotide sequence ID" value="XM_025568773.1"/>
</dbReference>
<evidence type="ECO:0000256" key="1">
    <source>
        <dbReference type="ARBA" id="ARBA00004141"/>
    </source>
</evidence>
<accession>A0A8B8GQJ5</accession>
<dbReference type="Pfam" id="PF00999">
    <property type="entry name" value="Na_H_Exchanger"/>
    <property type="match status" value="1"/>
</dbReference>
<dbReference type="PANTHER" id="PTHR31102:SF1">
    <property type="entry name" value="CATION_H+ EXCHANGER DOMAIN-CONTAINING PROTEIN"/>
    <property type="match status" value="1"/>
</dbReference>
<sequence>MTTEDGIIKGGRSTSWACKIHPVFNLFTSIVCVTLTCSAMFMFFEVSPGSELSSVVLLVALSWACGKVADMLYLPPLLGMLLAGLVLRNTGHYTVDVHSNRFQPYIINLREVALAVLLIASGLSLDASMLRKLRFVVFQLAILPCITETVAAAVVTHYLFGLPWIWGILLGCILSPVSSAVILPALLDFKQRGLGEDKGIITLVMAACSFDDIFCISAFGVCLSIIFSQGSWETNAMQGPMEIAIGIGIGLILGVAVGFVPHKCEQNLTVKRMYLLTVSGVLLTFGSKMIEYPGAGPLAIMTAAFVAAIFWKKTNSFSENVEIMSNNLWDFLEPLLFASIGSEIDLFSIEPKLLFSGFILLTITSLVRVLTCFFVLKDTNYNLREKIFVNVAWLPKATVQAAIGPIALDMARTYNPQLVSYASDVLAISVLAILITAPVGAIVMTLMGEYFLRK</sequence>
<dbReference type="GO" id="GO:0015297">
    <property type="term" value="F:antiporter activity"/>
    <property type="evidence" value="ECO:0007669"/>
    <property type="project" value="InterPro"/>
</dbReference>
<feature type="transmembrane region" description="Helical" evidence="6">
    <location>
        <begin position="23"/>
        <end position="44"/>
    </location>
</feature>
<feature type="transmembrane region" description="Helical" evidence="6">
    <location>
        <begin position="272"/>
        <end position="289"/>
    </location>
</feature>
<evidence type="ECO:0000313" key="8">
    <source>
        <dbReference type="Proteomes" id="UP000694846"/>
    </source>
</evidence>
<dbReference type="InterPro" id="IPR006153">
    <property type="entry name" value="Cation/H_exchanger_TM"/>
</dbReference>
<evidence type="ECO:0000313" key="10">
    <source>
        <dbReference type="RefSeq" id="XP_025424558.1"/>
    </source>
</evidence>
<comment type="subcellular location">
    <subcellularLocation>
        <location evidence="1">Membrane</location>
        <topology evidence="1">Multi-pass membrane protein</topology>
    </subcellularLocation>
</comment>
<feature type="transmembrane region" description="Helical" evidence="6">
    <location>
        <begin position="428"/>
        <end position="452"/>
    </location>
</feature>
<evidence type="ECO:0000256" key="6">
    <source>
        <dbReference type="SAM" id="Phobius"/>
    </source>
</evidence>